<sequence length="126" mass="14222">MGPKEFGEYLAELRINAGYKSQAALSRRSGVSTSTIARLERGATINPDHDTLAKLAPCLDISVNKMLQKAGYIADHEEIPEKEEVKIEKRLVELVAELPEEAQKSLEDFIEYLYIKHHVKSKLNRS</sequence>
<dbReference type="CDD" id="cd00093">
    <property type="entry name" value="HTH_XRE"/>
    <property type="match status" value="1"/>
</dbReference>
<name>F6DQ56_DESRL</name>
<dbReference type="AlphaFoldDB" id="F6DQ56"/>
<dbReference type="GO" id="GO:0003677">
    <property type="term" value="F:DNA binding"/>
    <property type="evidence" value="ECO:0007669"/>
    <property type="project" value="InterPro"/>
</dbReference>
<dbReference type="InterPro" id="IPR010982">
    <property type="entry name" value="Lambda_DNA-bd_dom_sf"/>
</dbReference>
<dbReference type="KEGG" id="dru:Desru_3800"/>
<proteinExistence type="predicted"/>
<organism evidence="2 3">
    <name type="scientific">Desulforamulus ruminis (strain ATCC 23193 / DSM 2154 / NCIMB 8452 / DL)</name>
    <name type="common">Desulfotomaculum ruminis</name>
    <dbReference type="NCBI Taxonomy" id="696281"/>
    <lineage>
        <taxon>Bacteria</taxon>
        <taxon>Bacillati</taxon>
        <taxon>Bacillota</taxon>
        <taxon>Clostridia</taxon>
        <taxon>Eubacteriales</taxon>
        <taxon>Peptococcaceae</taxon>
        <taxon>Desulforamulus</taxon>
    </lineage>
</organism>
<dbReference type="Pfam" id="PF13560">
    <property type="entry name" value="HTH_31"/>
    <property type="match status" value="1"/>
</dbReference>
<reference evidence="3" key="1">
    <citation type="submission" date="2011-05" db="EMBL/GenBank/DDBJ databases">
        <title>Complete sequence of Desulfotomaculum ruminis DSM 2154.</title>
        <authorList>
            <person name="Lucas S."/>
            <person name="Copeland A."/>
            <person name="Lapidus A."/>
            <person name="Cheng J.-F."/>
            <person name="Goodwin L."/>
            <person name="Pitluck S."/>
            <person name="Lu M."/>
            <person name="Detter J.C."/>
            <person name="Han C."/>
            <person name="Tapia R."/>
            <person name="Land M."/>
            <person name="Hauser L."/>
            <person name="Kyrpides N."/>
            <person name="Ivanova N."/>
            <person name="Mikhailova N."/>
            <person name="Pagani I."/>
            <person name="Stams A.J.M."/>
            <person name="Plugge C.M."/>
            <person name="Muyzer G."/>
            <person name="Kuever J."/>
            <person name="Parshina S.N."/>
            <person name="Ivanova A.E."/>
            <person name="Nazina T.N."/>
            <person name="Brambilla E."/>
            <person name="Spring S."/>
            <person name="Klenk H.-P."/>
            <person name="Woyke T."/>
        </authorList>
    </citation>
    <scope>NUCLEOTIDE SEQUENCE [LARGE SCALE GENOMIC DNA]</scope>
    <source>
        <strain evidence="3">ATCC 23193 / DSM 2154 / NCIB 8452 / DL</strain>
    </source>
</reference>
<evidence type="ECO:0000313" key="3">
    <source>
        <dbReference type="Proteomes" id="UP000009234"/>
    </source>
</evidence>
<dbReference type="InterPro" id="IPR001387">
    <property type="entry name" value="Cro/C1-type_HTH"/>
</dbReference>
<dbReference type="Proteomes" id="UP000009234">
    <property type="component" value="Chromosome"/>
</dbReference>
<feature type="domain" description="HTH cro/C1-type" evidence="1">
    <location>
        <begin position="10"/>
        <end position="66"/>
    </location>
</feature>
<dbReference type="Gene3D" id="1.10.260.40">
    <property type="entry name" value="lambda repressor-like DNA-binding domains"/>
    <property type="match status" value="1"/>
</dbReference>
<evidence type="ECO:0000313" key="2">
    <source>
        <dbReference type="EMBL" id="AEG62000.1"/>
    </source>
</evidence>
<dbReference type="RefSeq" id="WP_013843745.1">
    <property type="nucleotide sequence ID" value="NC_015589.1"/>
</dbReference>
<dbReference type="EMBL" id="CP002780">
    <property type="protein sequence ID" value="AEG62000.1"/>
    <property type="molecule type" value="Genomic_DNA"/>
</dbReference>
<gene>
    <name evidence="2" type="ordered locus">Desru_3800</name>
</gene>
<dbReference type="SUPFAM" id="SSF47413">
    <property type="entry name" value="lambda repressor-like DNA-binding domains"/>
    <property type="match status" value="1"/>
</dbReference>
<reference evidence="2 3" key="2">
    <citation type="journal article" date="2012" name="Stand. Genomic Sci.">
        <title>Complete genome sequence of the sulfate-reducing firmicute Desulfotomaculum ruminis type strain (DL(T)).</title>
        <authorList>
            <person name="Spring S."/>
            <person name="Visser M."/>
            <person name="Lu M."/>
            <person name="Copeland A."/>
            <person name="Lapidus A."/>
            <person name="Lucas S."/>
            <person name="Cheng J.F."/>
            <person name="Han C."/>
            <person name="Tapia R."/>
            <person name="Goodwin L.A."/>
            <person name="Pitluck S."/>
            <person name="Ivanova N."/>
            <person name="Land M."/>
            <person name="Hauser L."/>
            <person name="Larimer F."/>
            <person name="Rohde M."/>
            <person name="Goker M."/>
            <person name="Detter J.C."/>
            <person name="Kyrpides N.C."/>
            <person name="Woyke T."/>
            <person name="Schaap P.J."/>
            <person name="Plugge C.M."/>
            <person name="Muyzer G."/>
            <person name="Kuever J."/>
            <person name="Pereira I.A."/>
            <person name="Parshina S.N."/>
            <person name="Bernier-Latmani R."/>
            <person name="Stams A.J."/>
            <person name="Klenk H.P."/>
        </authorList>
    </citation>
    <scope>NUCLEOTIDE SEQUENCE [LARGE SCALE GENOMIC DNA]</scope>
    <source>
        <strain evidence="3">ATCC 23193 / DSM 2154 / NCIB 8452 / DL</strain>
    </source>
</reference>
<dbReference type="PROSITE" id="PS50943">
    <property type="entry name" value="HTH_CROC1"/>
    <property type="match status" value="1"/>
</dbReference>
<dbReference type="SMART" id="SM00530">
    <property type="entry name" value="HTH_XRE"/>
    <property type="match status" value="1"/>
</dbReference>
<accession>F6DQ56</accession>
<protein>
    <submittedName>
        <fullName evidence="2">Helix-turn-helix domain protein</fullName>
    </submittedName>
</protein>
<evidence type="ECO:0000259" key="1">
    <source>
        <dbReference type="PROSITE" id="PS50943"/>
    </source>
</evidence>
<dbReference type="eggNOG" id="COG1396">
    <property type="taxonomic scope" value="Bacteria"/>
</dbReference>
<keyword evidence="3" id="KW-1185">Reference proteome</keyword>
<dbReference type="HOGENOM" id="CLU_1977952_0_0_9"/>
<dbReference type="OrthoDB" id="6194834at2"/>